<reference evidence="6 7" key="1">
    <citation type="journal article" date="2016" name="Front. Microbiol.">
        <title>Fuerstia marisgermanicae gen. nov., sp. nov., an Unusual Member of the Phylum Planctomycetes from the German Wadden Sea.</title>
        <authorList>
            <person name="Kohn T."/>
            <person name="Heuer A."/>
            <person name="Jogler M."/>
            <person name="Vollmers J."/>
            <person name="Boedeker C."/>
            <person name="Bunk B."/>
            <person name="Rast P."/>
            <person name="Borchert D."/>
            <person name="Glockner I."/>
            <person name="Freese H.M."/>
            <person name="Klenk H.P."/>
            <person name="Overmann J."/>
            <person name="Kaster A.K."/>
            <person name="Rohde M."/>
            <person name="Wiegand S."/>
            <person name="Jogler C."/>
        </authorList>
    </citation>
    <scope>NUCLEOTIDE SEQUENCE [LARGE SCALE GENOMIC DNA]</scope>
    <source>
        <strain evidence="6 7">NH11</strain>
    </source>
</reference>
<dbReference type="InterPro" id="IPR016856">
    <property type="entry name" value="QueF_type1"/>
</dbReference>
<comment type="catalytic activity">
    <reaction evidence="5">
        <text>7-aminomethyl-7-carbaguanine + 2 NADP(+) = 7-cyano-7-carbaguanine + 2 NADPH + 3 H(+)</text>
        <dbReference type="Rhea" id="RHEA:13409"/>
        <dbReference type="ChEBI" id="CHEBI:15378"/>
        <dbReference type="ChEBI" id="CHEBI:45075"/>
        <dbReference type="ChEBI" id="CHEBI:57783"/>
        <dbReference type="ChEBI" id="CHEBI:58349"/>
        <dbReference type="ChEBI" id="CHEBI:58703"/>
        <dbReference type="EC" id="1.7.1.13"/>
    </reaction>
</comment>
<feature type="binding site" evidence="5">
    <location>
        <begin position="56"/>
        <end position="58"/>
    </location>
    <ligand>
        <name>substrate</name>
    </ligand>
</feature>
<evidence type="ECO:0000256" key="4">
    <source>
        <dbReference type="ARBA" id="ARBA00023002"/>
    </source>
</evidence>
<evidence type="ECO:0000256" key="2">
    <source>
        <dbReference type="ARBA" id="ARBA00022785"/>
    </source>
</evidence>
<dbReference type="UniPathway" id="UPA00392"/>
<dbReference type="GO" id="GO:0033739">
    <property type="term" value="F:preQ1 synthase activity"/>
    <property type="evidence" value="ECO:0007669"/>
    <property type="project" value="UniProtKB-UniRule"/>
</dbReference>
<dbReference type="PANTHER" id="PTHR34354">
    <property type="entry name" value="NADPH-DEPENDENT 7-CYANO-7-DEAZAGUANINE REDUCTASE"/>
    <property type="match status" value="1"/>
</dbReference>
<name>A0A1P8WBM2_9PLAN</name>
<dbReference type="STRING" id="1891926.Fuma_01046"/>
<comment type="similarity">
    <text evidence="5">Belongs to the GTP cyclohydrolase I family. QueF type 1 subfamily.</text>
</comment>
<evidence type="ECO:0000256" key="1">
    <source>
        <dbReference type="ARBA" id="ARBA00022490"/>
    </source>
</evidence>
<organism evidence="6 7">
    <name type="scientific">Fuerstiella marisgermanici</name>
    <dbReference type="NCBI Taxonomy" id="1891926"/>
    <lineage>
        <taxon>Bacteria</taxon>
        <taxon>Pseudomonadati</taxon>
        <taxon>Planctomycetota</taxon>
        <taxon>Planctomycetia</taxon>
        <taxon>Planctomycetales</taxon>
        <taxon>Planctomycetaceae</taxon>
        <taxon>Fuerstiella</taxon>
    </lineage>
</organism>
<dbReference type="NCBIfam" id="TIGR03139">
    <property type="entry name" value="QueF-II"/>
    <property type="match status" value="1"/>
</dbReference>
<sequence length="120" mass="13667">MAEPSPETLETFENPFPERNYLIETVAPEFTSLCPKTGHPDFGTLTITYIADKLCYELKSLKLYLQEFRNHGAFYEKVTNTILDDLVAVTSPRWMKIEAAFTPRGGIRTTVIVEHGKKPE</sequence>
<protein>
    <recommendedName>
        <fullName evidence="5">NADPH-dependent 7-cyano-7-deazaguanine reductase</fullName>
        <ecNumber evidence="5">1.7.1.13</ecNumber>
    </recommendedName>
    <alternativeName>
        <fullName evidence="5">7-cyano-7-carbaguanine reductase</fullName>
    </alternativeName>
    <alternativeName>
        <fullName evidence="5">NADPH-dependent nitrile oxidoreductase</fullName>
    </alternativeName>
    <alternativeName>
        <fullName evidence="5">PreQ(0) reductase</fullName>
    </alternativeName>
</protein>
<dbReference type="Pfam" id="PF14489">
    <property type="entry name" value="QueF"/>
    <property type="match status" value="1"/>
</dbReference>
<dbReference type="GO" id="GO:0005737">
    <property type="term" value="C:cytoplasm"/>
    <property type="evidence" value="ECO:0007669"/>
    <property type="project" value="UniProtKB-SubCell"/>
</dbReference>
<dbReference type="AlphaFoldDB" id="A0A1P8WBM2"/>
<keyword evidence="7" id="KW-1185">Reference proteome</keyword>
<feature type="binding site" evidence="5">
    <location>
        <begin position="75"/>
        <end position="76"/>
    </location>
    <ligand>
        <name>substrate</name>
    </ligand>
</feature>
<dbReference type="GO" id="GO:0008616">
    <property type="term" value="P:tRNA queuosine(34) biosynthetic process"/>
    <property type="evidence" value="ECO:0007669"/>
    <property type="project" value="UniProtKB-UniRule"/>
</dbReference>
<proteinExistence type="inferred from homology"/>
<dbReference type="PIRSF" id="PIRSF027377">
    <property type="entry name" value="Nitrile_oxidored_QueF"/>
    <property type="match status" value="1"/>
</dbReference>
<gene>
    <name evidence="5 6" type="primary">queF</name>
    <name evidence="6" type="ORF">Fuma_01046</name>
</gene>
<dbReference type="HAMAP" id="MF_00818">
    <property type="entry name" value="QueF_type1"/>
    <property type="match status" value="1"/>
</dbReference>
<evidence type="ECO:0000313" key="7">
    <source>
        <dbReference type="Proteomes" id="UP000187735"/>
    </source>
</evidence>
<dbReference type="RefSeq" id="WP_077023218.1">
    <property type="nucleotide sequence ID" value="NZ_CP017641.1"/>
</dbReference>
<dbReference type="KEGG" id="fmr:Fuma_01046"/>
<feature type="active site" description="Thioimide intermediate" evidence="5">
    <location>
        <position position="34"/>
    </location>
</feature>
<keyword evidence="2 5" id="KW-0671">Queuosine biosynthesis</keyword>
<comment type="pathway">
    <text evidence="5">tRNA modification; tRNA-queuosine biosynthesis.</text>
</comment>
<comment type="subcellular location">
    <subcellularLocation>
        <location evidence="5">Cytoplasm</location>
    </subcellularLocation>
</comment>
<dbReference type="InterPro" id="IPR029500">
    <property type="entry name" value="QueF"/>
</dbReference>
<dbReference type="InterPro" id="IPR050084">
    <property type="entry name" value="NADPH_dep_7-cyano-7-deazaG_red"/>
</dbReference>
<dbReference type="PANTHER" id="PTHR34354:SF1">
    <property type="entry name" value="NADPH-DEPENDENT 7-CYANO-7-DEAZAGUANINE REDUCTASE"/>
    <property type="match status" value="1"/>
</dbReference>
<evidence type="ECO:0000313" key="6">
    <source>
        <dbReference type="EMBL" id="APZ91458.1"/>
    </source>
</evidence>
<dbReference type="InterPro" id="IPR043133">
    <property type="entry name" value="GTP-CH-I_C/QueF"/>
</dbReference>
<dbReference type="EC" id="1.7.1.13" evidence="5"/>
<dbReference type="Proteomes" id="UP000187735">
    <property type="component" value="Chromosome"/>
</dbReference>
<keyword evidence="4 5" id="KW-0560">Oxidoreductase</keyword>
<dbReference type="Gene3D" id="3.30.1130.10">
    <property type="match status" value="1"/>
</dbReference>
<evidence type="ECO:0000256" key="3">
    <source>
        <dbReference type="ARBA" id="ARBA00022857"/>
    </source>
</evidence>
<dbReference type="EMBL" id="CP017641">
    <property type="protein sequence ID" value="APZ91458.1"/>
    <property type="molecule type" value="Genomic_DNA"/>
</dbReference>
<feature type="active site" description="Proton donor" evidence="5">
    <location>
        <position position="41"/>
    </location>
</feature>
<keyword evidence="1 5" id="KW-0963">Cytoplasm</keyword>
<keyword evidence="3 5" id="KW-0521">NADP</keyword>
<dbReference type="OrthoDB" id="9795077at2"/>
<accession>A0A1P8WBM2</accession>
<evidence type="ECO:0000256" key="5">
    <source>
        <dbReference type="HAMAP-Rule" id="MF_00818"/>
    </source>
</evidence>
<comment type="function">
    <text evidence="5">Catalyzes the NADPH-dependent reduction of 7-cyano-7-deazaguanine (preQ0) to 7-aminomethyl-7-deazaguanine (preQ1).</text>
</comment>
<dbReference type="SUPFAM" id="SSF55620">
    <property type="entry name" value="Tetrahydrobiopterin biosynthesis enzymes-like"/>
    <property type="match status" value="1"/>
</dbReference>